<dbReference type="InterPro" id="IPR051396">
    <property type="entry name" value="Bact_Antivir_Def_Nuclease"/>
</dbReference>
<reference evidence="2 3" key="1">
    <citation type="journal article" date="2012" name="J. Bacteriol.">
        <title>Genome sequences for six rhodanobacter strains, isolated from soils and the terrestrial subsurface, with variable denitrification capabilities.</title>
        <authorList>
            <person name="Kostka J.E."/>
            <person name="Green S.J."/>
            <person name="Rishishwar L."/>
            <person name="Prakash O."/>
            <person name="Katz L.S."/>
            <person name="Marino-Ramirez L."/>
            <person name="Jordan I.K."/>
            <person name="Munk C."/>
            <person name="Ivanova N."/>
            <person name="Mikhailova N."/>
            <person name="Watson D.B."/>
            <person name="Brown S.D."/>
            <person name="Palumbo A.V."/>
            <person name="Brooks S.C."/>
        </authorList>
    </citation>
    <scope>NUCLEOTIDE SEQUENCE [LARGE SCALE GENOMIC DNA]</scope>
    <source>
        <strain evidence="2 3">B39</strain>
    </source>
</reference>
<dbReference type="InterPro" id="IPR041685">
    <property type="entry name" value="AAA_GajA/Old/RecF-like"/>
</dbReference>
<feature type="domain" description="Endonuclease GajA/Old nuclease/RecF-like AAA" evidence="1">
    <location>
        <begin position="6"/>
        <end position="142"/>
    </location>
</feature>
<dbReference type="PANTHER" id="PTHR43581:SF2">
    <property type="entry name" value="EXCINUCLEASE ATPASE SUBUNIT"/>
    <property type="match status" value="1"/>
</dbReference>
<proteinExistence type="predicted"/>
<dbReference type="EMBL" id="AJXT01000029">
    <property type="protein sequence ID" value="EIL92800.1"/>
    <property type="molecule type" value="Genomic_DNA"/>
</dbReference>
<name>I4W009_9GAMM</name>
<keyword evidence="3" id="KW-1185">Reference proteome</keyword>
<dbReference type="OrthoDB" id="3322489at2"/>
<dbReference type="SUPFAM" id="SSF52540">
    <property type="entry name" value="P-loop containing nucleoside triphosphate hydrolases"/>
    <property type="match status" value="1"/>
</dbReference>
<organism evidence="2 3">
    <name type="scientific">Rhodanobacter spathiphylli B39</name>
    <dbReference type="NCBI Taxonomy" id="1163407"/>
    <lineage>
        <taxon>Bacteria</taxon>
        <taxon>Pseudomonadati</taxon>
        <taxon>Pseudomonadota</taxon>
        <taxon>Gammaproteobacteria</taxon>
        <taxon>Lysobacterales</taxon>
        <taxon>Rhodanobacteraceae</taxon>
        <taxon>Rhodanobacter</taxon>
    </lineage>
</organism>
<dbReference type="eggNOG" id="COG4938">
    <property type="taxonomic scope" value="Bacteria"/>
</dbReference>
<feature type="domain" description="Endonuclease GajA/Old nuclease/RecF-like AAA" evidence="1">
    <location>
        <begin position="250"/>
        <end position="366"/>
    </location>
</feature>
<dbReference type="AlphaFoldDB" id="I4W009"/>
<dbReference type="Pfam" id="PF13175">
    <property type="entry name" value="AAA_15"/>
    <property type="match status" value="2"/>
</dbReference>
<dbReference type="Gene3D" id="3.40.50.300">
    <property type="entry name" value="P-loop containing nucleotide triphosphate hydrolases"/>
    <property type="match status" value="1"/>
</dbReference>
<dbReference type="PANTHER" id="PTHR43581">
    <property type="entry name" value="ATP/GTP PHOSPHATASE"/>
    <property type="match status" value="1"/>
</dbReference>
<evidence type="ECO:0000313" key="2">
    <source>
        <dbReference type="EMBL" id="EIL92800.1"/>
    </source>
</evidence>
<dbReference type="STRING" id="1163407.UU7_10271"/>
<protein>
    <recommendedName>
        <fullName evidence="1">Endonuclease GajA/Old nuclease/RecF-like AAA domain-containing protein</fullName>
    </recommendedName>
</protein>
<dbReference type="Proteomes" id="UP000003226">
    <property type="component" value="Unassembled WGS sequence"/>
</dbReference>
<dbReference type="InterPro" id="IPR027417">
    <property type="entry name" value="P-loop_NTPase"/>
</dbReference>
<sequence>MRYIFMRNFRGFSDAFIPTCNTNFLVGENSTGKSSFLKTINILSQSQFYLLPDLVMKDTSANGVFDDFVSAWSKDRSFFEIGTAEVVPNKRKTAIRFGIYRFVDNDGAPKLNVYKLFLNGKFLEIDFSEKNAKYRITPFTTILPKSGNVDGGAILTQAESMADGKFKDFPNEFPSVLPLPFLLQSINKELDVNDEDKSPFGDPLLDGFSVTSIAPIRTAPKRFYDGVSNGYSPEGEHTPLLLRSSLKAGNKATQFAQKLDEFGKASGLFETIFPHAFGTDARAPFEIIVKFSGAEINMNNVGYGVSQALPLVVEFLTRPKARAFAVQQPEVHLHPRAQAALGGLIYSLAKSVKHSFFVETHSDYLIDRYRIEMHADKAKDKPSAQILFFVREKDGNRCHSIPILEDGSYSLDQPSEFRDFFVHEQLKLLDV</sequence>
<gene>
    <name evidence="2" type="ORF">UU7_10271</name>
</gene>
<comment type="caution">
    <text evidence="2">The sequence shown here is derived from an EMBL/GenBank/DDBJ whole genome shotgun (WGS) entry which is preliminary data.</text>
</comment>
<accession>I4W009</accession>
<evidence type="ECO:0000313" key="3">
    <source>
        <dbReference type="Proteomes" id="UP000003226"/>
    </source>
</evidence>
<dbReference type="RefSeq" id="WP_007808004.1">
    <property type="nucleotide sequence ID" value="NZ_AJXT01000029.1"/>
</dbReference>
<evidence type="ECO:0000259" key="1">
    <source>
        <dbReference type="Pfam" id="PF13175"/>
    </source>
</evidence>